<protein>
    <submittedName>
        <fullName evidence="2">Phosphoribosyl 1,2-cyclic phosphate phosphodiesterase</fullName>
    </submittedName>
</protein>
<dbReference type="SMART" id="SM00849">
    <property type="entry name" value="Lactamase_B"/>
    <property type="match status" value="1"/>
</dbReference>
<dbReference type="OrthoDB" id="9800940at2"/>
<dbReference type="EMBL" id="FOKY01000011">
    <property type="protein sequence ID" value="SFB84876.1"/>
    <property type="molecule type" value="Genomic_DNA"/>
</dbReference>
<dbReference type="InterPro" id="IPR001279">
    <property type="entry name" value="Metallo-B-lactamas"/>
</dbReference>
<dbReference type="Gene3D" id="3.60.15.10">
    <property type="entry name" value="Ribonuclease Z/Hydroxyacylglutathione hydrolase-like"/>
    <property type="match status" value="1"/>
</dbReference>
<dbReference type="Pfam" id="PF12706">
    <property type="entry name" value="Lactamase_B_2"/>
    <property type="match status" value="1"/>
</dbReference>
<evidence type="ECO:0000259" key="1">
    <source>
        <dbReference type="SMART" id="SM00849"/>
    </source>
</evidence>
<dbReference type="STRING" id="34097.SAMN02745150_01055"/>
<dbReference type="PANTHER" id="PTHR42663">
    <property type="entry name" value="HYDROLASE C777.06C-RELATED-RELATED"/>
    <property type="match status" value="1"/>
</dbReference>
<accession>A0A1I1EDM5</accession>
<dbReference type="Proteomes" id="UP000240042">
    <property type="component" value="Unassembled WGS sequence"/>
</dbReference>
<sequence length="254" mass="28828">MKIRFLGTGTSSGVPVLGCMCRVCLSQDPRDKRMRCALLVDADNQKILVDAGPDIRQQLLLSRTQYIDAVLITHDHFDHVIGLDELRPFSFYKKIPLYGNALSMAGVKEKFAYLFNDAPLYIGGGLAQFSLNEVEPYKSFFVENLQVIPLGVQHGKLPILGFKIKNMAYLTDVKVLPQTSIDLILDIDVLIINCLRKKYHNTHLNLPEALKLIDMINPKQCYFIHMNHEVLAAEWEQTLPDHVYLAYDGLELIL</sequence>
<gene>
    <name evidence="2" type="ORF">SAMN02745150_01055</name>
</gene>
<dbReference type="AlphaFoldDB" id="A0A1I1EDM5"/>
<dbReference type="RefSeq" id="WP_092319355.1">
    <property type="nucleotide sequence ID" value="NZ_FOKY01000011.1"/>
</dbReference>
<keyword evidence="3" id="KW-1185">Reference proteome</keyword>
<name>A0A1I1EDM5_BREAD</name>
<evidence type="ECO:0000313" key="2">
    <source>
        <dbReference type="EMBL" id="SFB84876.1"/>
    </source>
</evidence>
<dbReference type="PANTHER" id="PTHR42663:SF6">
    <property type="entry name" value="HYDROLASE C777.06C-RELATED"/>
    <property type="match status" value="1"/>
</dbReference>
<reference evidence="3" key="1">
    <citation type="submission" date="2016-10" db="EMBL/GenBank/DDBJ databases">
        <authorList>
            <person name="Varghese N."/>
            <person name="Submissions S."/>
        </authorList>
    </citation>
    <scope>NUCLEOTIDE SEQUENCE [LARGE SCALE GENOMIC DNA]</scope>
    <source>
        <strain evidence="3">ATCC 43811</strain>
    </source>
</reference>
<organism evidence="2 3">
    <name type="scientific">Brevinema andersonii</name>
    <dbReference type="NCBI Taxonomy" id="34097"/>
    <lineage>
        <taxon>Bacteria</taxon>
        <taxon>Pseudomonadati</taxon>
        <taxon>Spirochaetota</taxon>
        <taxon>Spirochaetia</taxon>
        <taxon>Brevinematales</taxon>
        <taxon>Brevinemataceae</taxon>
        <taxon>Brevinema</taxon>
    </lineage>
</organism>
<dbReference type="InterPro" id="IPR036866">
    <property type="entry name" value="RibonucZ/Hydroxyglut_hydro"/>
</dbReference>
<feature type="domain" description="Metallo-beta-lactamase" evidence="1">
    <location>
        <begin position="33"/>
        <end position="225"/>
    </location>
</feature>
<proteinExistence type="predicted"/>
<dbReference type="CDD" id="cd16279">
    <property type="entry name" value="metallo-hydrolase-like_MBL-fold"/>
    <property type="match status" value="1"/>
</dbReference>
<dbReference type="SUPFAM" id="SSF56281">
    <property type="entry name" value="Metallo-hydrolase/oxidoreductase"/>
    <property type="match status" value="1"/>
</dbReference>
<evidence type="ECO:0000313" key="3">
    <source>
        <dbReference type="Proteomes" id="UP000240042"/>
    </source>
</evidence>